<keyword evidence="2" id="KW-1185">Reference proteome</keyword>
<dbReference type="EMBL" id="JAIZAY010000003">
    <property type="protein sequence ID" value="KAJ8044943.1"/>
    <property type="molecule type" value="Genomic_DNA"/>
</dbReference>
<dbReference type="OrthoDB" id="6283219at2759"/>
<reference evidence="1" key="1">
    <citation type="submission" date="2021-10" db="EMBL/GenBank/DDBJ databases">
        <title>Tropical sea cucumber genome reveals ecological adaptation and Cuvierian tubules defense mechanism.</title>
        <authorList>
            <person name="Chen T."/>
        </authorList>
    </citation>
    <scope>NUCLEOTIDE SEQUENCE</scope>
    <source>
        <strain evidence="1">Nanhai2018</strain>
        <tissue evidence="1">Muscle</tissue>
    </source>
</reference>
<proteinExistence type="predicted"/>
<name>A0A9Q1CGK9_HOLLE</name>
<protein>
    <submittedName>
        <fullName evidence="1">Uncharacterized protein</fullName>
    </submittedName>
</protein>
<organism evidence="1 2">
    <name type="scientific">Holothuria leucospilota</name>
    <name type="common">Black long sea cucumber</name>
    <name type="synonym">Mertensiothuria leucospilota</name>
    <dbReference type="NCBI Taxonomy" id="206669"/>
    <lineage>
        <taxon>Eukaryota</taxon>
        <taxon>Metazoa</taxon>
        <taxon>Echinodermata</taxon>
        <taxon>Eleutherozoa</taxon>
        <taxon>Echinozoa</taxon>
        <taxon>Holothuroidea</taxon>
        <taxon>Aspidochirotacea</taxon>
        <taxon>Aspidochirotida</taxon>
        <taxon>Holothuriidae</taxon>
        <taxon>Holothuria</taxon>
    </lineage>
</organism>
<accession>A0A9Q1CGK9</accession>
<evidence type="ECO:0000313" key="2">
    <source>
        <dbReference type="Proteomes" id="UP001152320"/>
    </source>
</evidence>
<gene>
    <name evidence="1" type="ORF">HOLleu_07848</name>
</gene>
<dbReference type="Proteomes" id="UP001152320">
    <property type="component" value="Chromosome 3"/>
</dbReference>
<evidence type="ECO:0000313" key="1">
    <source>
        <dbReference type="EMBL" id="KAJ8044943.1"/>
    </source>
</evidence>
<dbReference type="AlphaFoldDB" id="A0A9Q1CGK9"/>
<dbReference type="PANTHER" id="PTHR47331">
    <property type="entry name" value="PHD-TYPE DOMAIN-CONTAINING PROTEIN"/>
    <property type="match status" value="1"/>
</dbReference>
<comment type="caution">
    <text evidence="1">The sequence shown here is derived from an EMBL/GenBank/DDBJ whole genome shotgun (WGS) entry which is preliminary data.</text>
</comment>
<sequence>MGEPTEYWSFINNFDFTIGSKLFDDRAKLSYLVQYCRGATRKSIEGCLVMESAEGYKKAREILSDQSGQPHVIAQSLLSKVLERKPDIAHDGVALWEIARDMRRCEVVVEQMNYSANLNNTGYTTGHTTVVANTPAVRVGKTRPKVDSEWGRTQVYLPHSLWSVL</sequence>